<dbReference type="Gene3D" id="2.60.120.1440">
    <property type="match status" value="1"/>
</dbReference>
<dbReference type="EMBL" id="LAZR01006562">
    <property type="protein sequence ID" value="KKM91249.1"/>
    <property type="molecule type" value="Genomic_DNA"/>
</dbReference>
<evidence type="ECO:0000259" key="3">
    <source>
        <dbReference type="Pfam" id="PF16344"/>
    </source>
</evidence>
<name>A0A0F9L8N5_9ZZZZ</name>
<dbReference type="Pfam" id="PF16344">
    <property type="entry name" value="FecR_C"/>
    <property type="match status" value="1"/>
</dbReference>
<keyword evidence="1" id="KW-1133">Transmembrane helix</keyword>
<dbReference type="PANTHER" id="PTHR30273">
    <property type="entry name" value="PERIPLASMIC SIGNAL SENSOR AND SIGMA FACTOR ACTIVATOR FECR-RELATED"/>
    <property type="match status" value="1"/>
</dbReference>
<dbReference type="InterPro" id="IPR032508">
    <property type="entry name" value="FecR_C"/>
</dbReference>
<protein>
    <recommendedName>
        <fullName evidence="5">FecR protein domain-containing protein</fullName>
    </recommendedName>
</protein>
<dbReference type="PANTHER" id="PTHR30273:SF2">
    <property type="entry name" value="PROTEIN FECR"/>
    <property type="match status" value="1"/>
</dbReference>
<feature type="domain" description="Protein FecR C-terminal" evidence="3">
    <location>
        <begin position="302"/>
        <end position="370"/>
    </location>
</feature>
<feature type="transmembrane region" description="Helical" evidence="1">
    <location>
        <begin position="70"/>
        <end position="91"/>
    </location>
</feature>
<dbReference type="InterPro" id="IPR006860">
    <property type="entry name" value="FecR"/>
</dbReference>
<feature type="domain" description="FecR protein" evidence="2">
    <location>
        <begin position="159"/>
        <end position="253"/>
    </location>
</feature>
<keyword evidence="1" id="KW-0472">Membrane</keyword>
<reference evidence="4" key="1">
    <citation type="journal article" date="2015" name="Nature">
        <title>Complex archaea that bridge the gap between prokaryotes and eukaryotes.</title>
        <authorList>
            <person name="Spang A."/>
            <person name="Saw J.H."/>
            <person name="Jorgensen S.L."/>
            <person name="Zaremba-Niedzwiedzka K."/>
            <person name="Martijn J."/>
            <person name="Lind A.E."/>
            <person name="van Eijk R."/>
            <person name="Schleper C."/>
            <person name="Guy L."/>
            <person name="Ettema T.J."/>
        </authorList>
    </citation>
    <scope>NUCLEOTIDE SEQUENCE</scope>
</reference>
<sequence length="371" mass="42105">MTGNELDILIRKILDGRASPDEISYLEELERDAESGVSPELFNDRDEKETGTALFGRINKAIKDTAKYNWWRYASAAAIFIGFIASGYYFWQPQESESPFQHSPDAITLEHEDGSIEVLQEQGKKEVIDRTGKIVGVQNGSLITYEDTGNLEELVYNTLNVPYGKRFELTLSDGTQVHLNAGTSLKYPVKFLKGQQRRVFLNGEAFFAVSKDSLHPFTVKADELDVRVLGTRFNVSSYPENKRTDVVLVEGSVGMNIQTEIFEKKSSAILKPGFMGTFHRINGKISKEPVVTDIYTSWMDGELVFRNLSFENMLRRLERHYNVSISIKNKGLAQEIFNASYGRVTLEKVLEDLKLTYGIHYSIKGEFITIY</sequence>
<keyword evidence="1" id="KW-0812">Transmembrane</keyword>
<organism evidence="4">
    <name type="scientific">marine sediment metagenome</name>
    <dbReference type="NCBI Taxonomy" id="412755"/>
    <lineage>
        <taxon>unclassified sequences</taxon>
        <taxon>metagenomes</taxon>
        <taxon>ecological metagenomes</taxon>
    </lineage>
</organism>
<dbReference type="Gene3D" id="3.55.50.30">
    <property type="match status" value="1"/>
</dbReference>
<dbReference type="InterPro" id="IPR012373">
    <property type="entry name" value="Ferrdict_sens_TM"/>
</dbReference>
<accession>A0A0F9L8N5</accession>
<proteinExistence type="predicted"/>
<evidence type="ECO:0000256" key="1">
    <source>
        <dbReference type="SAM" id="Phobius"/>
    </source>
</evidence>
<dbReference type="Pfam" id="PF04773">
    <property type="entry name" value="FecR"/>
    <property type="match status" value="1"/>
</dbReference>
<comment type="caution">
    <text evidence="4">The sequence shown here is derived from an EMBL/GenBank/DDBJ whole genome shotgun (WGS) entry which is preliminary data.</text>
</comment>
<evidence type="ECO:0000259" key="2">
    <source>
        <dbReference type="Pfam" id="PF04773"/>
    </source>
</evidence>
<dbReference type="AlphaFoldDB" id="A0A0F9L8N5"/>
<dbReference type="GO" id="GO:0016989">
    <property type="term" value="F:sigma factor antagonist activity"/>
    <property type="evidence" value="ECO:0007669"/>
    <property type="project" value="TreeGrafter"/>
</dbReference>
<evidence type="ECO:0000313" key="4">
    <source>
        <dbReference type="EMBL" id="KKM91249.1"/>
    </source>
</evidence>
<evidence type="ECO:0008006" key="5">
    <source>
        <dbReference type="Google" id="ProtNLM"/>
    </source>
</evidence>
<gene>
    <name evidence="4" type="ORF">LCGC14_1230450</name>
</gene>